<dbReference type="SUPFAM" id="SSF51556">
    <property type="entry name" value="Metallo-dependent hydrolases"/>
    <property type="match status" value="1"/>
</dbReference>
<keyword evidence="1" id="KW-0378">Hydrolase</keyword>
<dbReference type="NCBIfam" id="NF011984">
    <property type="entry name" value="PRK15446.1-5"/>
    <property type="match status" value="1"/>
</dbReference>
<dbReference type="Gene3D" id="3.20.20.140">
    <property type="entry name" value="Metal-dependent hydrolases"/>
    <property type="match status" value="2"/>
</dbReference>
<gene>
    <name evidence="1" type="primary">phnM</name>
    <name evidence="1" type="ORF">R69888_03302</name>
</gene>
<organism evidence="1 2">
    <name type="scientific">Paraburkholderia haematera</name>
    <dbReference type="NCBI Taxonomy" id="2793077"/>
    <lineage>
        <taxon>Bacteria</taxon>
        <taxon>Pseudomonadati</taxon>
        <taxon>Pseudomonadota</taxon>
        <taxon>Betaproteobacteria</taxon>
        <taxon>Burkholderiales</taxon>
        <taxon>Burkholderiaceae</taxon>
        <taxon>Paraburkholderia</taxon>
    </lineage>
</organism>
<reference evidence="1 2" key="1">
    <citation type="submission" date="2021-02" db="EMBL/GenBank/DDBJ databases">
        <authorList>
            <person name="Vanwijnsberghe S."/>
        </authorList>
    </citation>
    <scope>NUCLEOTIDE SEQUENCE [LARGE SCALE GENOMIC DNA]</scope>
    <source>
        <strain evidence="1 2">LMG 31837</strain>
    </source>
</reference>
<dbReference type="NCBIfam" id="NF011990">
    <property type="entry name" value="PRK15446.2-6"/>
    <property type="match status" value="1"/>
</dbReference>
<dbReference type="InterPro" id="IPR051781">
    <property type="entry name" value="Metallo-dep_Hydrolase"/>
</dbReference>
<dbReference type="PANTHER" id="PTHR43135">
    <property type="entry name" value="ALPHA-D-RIBOSE 1-METHYLPHOSPHONATE 5-TRIPHOSPHATE DIPHOSPHATASE"/>
    <property type="match status" value="1"/>
</dbReference>
<dbReference type="Proteomes" id="UP000672526">
    <property type="component" value="Unassembled WGS sequence"/>
</dbReference>
<comment type="caution">
    <text evidence="1">The sequence shown here is derived from an EMBL/GenBank/DDBJ whole genome shotgun (WGS) entry which is preliminary data.</text>
</comment>
<dbReference type="EMBL" id="CAJNBK010000008">
    <property type="protein sequence ID" value="CAE6758631.1"/>
    <property type="molecule type" value="Genomic_DNA"/>
</dbReference>
<dbReference type="RefSeq" id="WP_211612270.1">
    <property type="nucleotide sequence ID" value="NZ_CAJNBK010000008.1"/>
</dbReference>
<dbReference type="NCBIfam" id="NF011982">
    <property type="entry name" value="PRK15446.1-3"/>
    <property type="match status" value="1"/>
</dbReference>
<keyword evidence="2" id="KW-1185">Reference proteome</keyword>
<protein>
    <submittedName>
        <fullName evidence="1">Alpha-D-ribose 1-methylphosphonate 5-triphosphate diphosphatase</fullName>
        <ecNumber evidence="1">3.6.1.63</ecNumber>
    </submittedName>
</protein>
<dbReference type="NCBIfam" id="TIGR02318">
    <property type="entry name" value="phosphono_phnM"/>
    <property type="match status" value="1"/>
</dbReference>
<dbReference type="PANTHER" id="PTHR43135:SF3">
    <property type="entry name" value="ALPHA-D-RIBOSE 1-METHYLPHOSPHONATE 5-TRIPHOSPHATE DIPHOSPHATASE"/>
    <property type="match status" value="1"/>
</dbReference>
<dbReference type="InterPro" id="IPR012696">
    <property type="entry name" value="PhnM"/>
</dbReference>
<dbReference type="Gene3D" id="2.30.40.10">
    <property type="entry name" value="Urease, subunit C, domain 1"/>
    <property type="match status" value="2"/>
</dbReference>
<dbReference type="InterPro" id="IPR011059">
    <property type="entry name" value="Metal-dep_hydrolase_composite"/>
</dbReference>
<dbReference type="PIRSF" id="PIRSF038971">
    <property type="entry name" value="PhnM"/>
    <property type="match status" value="1"/>
</dbReference>
<dbReference type="SUPFAM" id="SSF51338">
    <property type="entry name" value="Composite domain of metallo-dependent hydrolases"/>
    <property type="match status" value="1"/>
</dbReference>
<sequence>MLIRNARIVTRDEVFTGVIRIEDGVIRDVERGTTSAREAEDWDGDYLLPGLIELHTDNLEKHLAPRPGVLWNTDAAFVIHDAQVAAAGITTVFDALAIGSRTNVGLRGRDLQTQCAESLMRFAERKLLRAEHFLHLRCEIATADVVEVFDSLCDHPLLRLASVMDHTPGQRQWHDREQWRRFQERNGKLTDEHVATALVELNAEQERYADAHRHEIVTRCKRLGIPVASHDDTLIEHVEQAKAEGIVLAEFPTTRIAAEAAREHGISTIMGAPNIVRGGSHSGNVSALELAKANLLDILSSDYVPSSLMTAVFELVSKAGWTLPRAMATVSAEPARTAGLHDRGAIEAGLRADFVRVTMLETLPVPRATYRAGVRIV</sequence>
<dbReference type="EC" id="3.6.1.63" evidence="1"/>
<dbReference type="InterPro" id="IPR032466">
    <property type="entry name" value="Metal_Hydrolase"/>
</dbReference>
<proteinExistence type="predicted"/>
<evidence type="ECO:0000313" key="1">
    <source>
        <dbReference type="EMBL" id="CAE6758631.1"/>
    </source>
</evidence>
<dbReference type="CDD" id="cd01306">
    <property type="entry name" value="PhnM"/>
    <property type="match status" value="1"/>
</dbReference>
<evidence type="ECO:0000313" key="2">
    <source>
        <dbReference type="Proteomes" id="UP000672526"/>
    </source>
</evidence>
<dbReference type="GO" id="GO:0016787">
    <property type="term" value="F:hydrolase activity"/>
    <property type="evidence" value="ECO:0007669"/>
    <property type="project" value="UniProtKB-KW"/>
</dbReference>
<accession>A0ABM8RKT7</accession>
<dbReference type="NCBIfam" id="NF011987">
    <property type="entry name" value="PRK15446.2-3"/>
    <property type="match status" value="1"/>
</dbReference>
<name>A0ABM8RKT7_9BURK</name>